<reference evidence="3" key="1">
    <citation type="journal article" date="2019" name="Int. J. Syst. Evol. Microbiol.">
        <title>The Global Catalogue of Microorganisms (GCM) 10K type strain sequencing project: providing services to taxonomists for standard genome sequencing and annotation.</title>
        <authorList>
            <consortium name="The Broad Institute Genomics Platform"/>
            <consortium name="The Broad Institute Genome Sequencing Center for Infectious Disease"/>
            <person name="Wu L."/>
            <person name="Ma J."/>
        </authorList>
    </citation>
    <scope>NUCLEOTIDE SEQUENCE [LARGE SCALE GENOMIC DNA]</scope>
    <source>
        <strain evidence="3">CGMCC 1.7693</strain>
    </source>
</reference>
<evidence type="ECO:0000313" key="2">
    <source>
        <dbReference type="EMBL" id="GGP13460.1"/>
    </source>
</evidence>
<dbReference type="EMBL" id="BMLW01000010">
    <property type="protein sequence ID" value="GGP13460.1"/>
    <property type="molecule type" value="Genomic_DNA"/>
</dbReference>
<dbReference type="SUPFAM" id="SSF52540">
    <property type="entry name" value="P-loop containing nucleoside triphosphate hydrolases"/>
    <property type="match status" value="1"/>
</dbReference>
<dbReference type="PANTHER" id="PTHR30050">
    <property type="entry name" value="CHROMOSOMAL REPLICATION INITIATOR PROTEIN DNAA"/>
    <property type="match status" value="1"/>
</dbReference>
<keyword evidence="3" id="KW-1185">Reference proteome</keyword>
<dbReference type="Pfam" id="PF01695">
    <property type="entry name" value="IstB_IS21"/>
    <property type="match status" value="1"/>
</dbReference>
<dbReference type="InterPro" id="IPR027417">
    <property type="entry name" value="P-loop_NTPase"/>
</dbReference>
<evidence type="ECO:0000313" key="3">
    <source>
        <dbReference type="Proteomes" id="UP000641206"/>
    </source>
</evidence>
<dbReference type="RefSeq" id="WP_188735490.1">
    <property type="nucleotide sequence ID" value="NZ_BMLW01000010.1"/>
</dbReference>
<dbReference type="PANTHER" id="PTHR30050:SF4">
    <property type="entry name" value="ATP-BINDING PROTEIN RV3427C IN INSERTION SEQUENCE-RELATED"/>
    <property type="match status" value="1"/>
</dbReference>
<evidence type="ECO:0000259" key="1">
    <source>
        <dbReference type="Pfam" id="PF01695"/>
    </source>
</evidence>
<gene>
    <name evidence="2" type="ORF">GCM10011346_33540</name>
</gene>
<name>A0ABQ2NYH8_9BACI</name>
<dbReference type="InterPro" id="IPR002611">
    <property type="entry name" value="IstB_ATP-bd"/>
</dbReference>
<accession>A0ABQ2NYH8</accession>
<dbReference type="Gene3D" id="3.40.50.300">
    <property type="entry name" value="P-loop containing nucleotide triphosphate hydrolases"/>
    <property type="match status" value="1"/>
</dbReference>
<dbReference type="Proteomes" id="UP000641206">
    <property type="component" value="Unassembled WGS sequence"/>
</dbReference>
<protein>
    <recommendedName>
        <fullName evidence="1">IstB-like ATP-binding domain-containing protein</fullName>
    </recommendedName>
</protein>
<sequence>MTACLLRNVSDKLCEPSNPLYIGLQGHNGKGGRAANIGLPADYSGVLLSDSPVAAEQPKVYASLASYAESFRKQFEDVQESLRLEGQSENEIRIKSVYLYSEEPGTGKTTTASALLNEYLVTHYLGSLKRGTTPKQRPCYFLDVNELQTKYTEFNRPKVPQDIAEKAAEAYYRAIEKAKHTDFVVLDDIGVRESTEGWRGDLHSVINHRVSNRLPTVYTSNVLISELPDVFGEERLADRVRDMCQEIHFAGESKRGKRR</sequence>
<feature type="domain" description="IstB-like ATP-binding" evidence="1">
    <location>
        <begin position="170"/>
        <end position="258"/>
    </location>
</feature>
<organism evidence="2 3">
    <name type="scientific">Oceanobacillus neutriphilus</name>
    <dbReference type="NCBI Taxonomy" id="531815"/>
    <lineage>
        <taxon>Bacteria</taxon>
        <taxon>Bacillati</taxon>
        <taxon>Bacillota</taxon>
        <taxon>Bacilli</taxon>
        <taxon>Bacillales</taxon>
        <taxon>Bacillaceae</taxon>
        <taxon>Oceanobacillus</taxon>
    </lineage>
</organism>
<proteinExistence type="predicted"/>
<comment type="caution">
    <text evidence="2">The sequence shown here is derived from an EMBL/GenBank/DDBJ whole genome shotgun (WGS) entry which is preliminary data.</text>
</comment>